<dbReference type="Proteomes" id="UP000002772">
    <property type="component" value="Unassembled WGS sequence"/>
</dbReference>
<dbReference type="InterPro" id="IPR043129">
    <property type="entry name" value="ATPase_NBD"/>
</dbReference>
<protein>
    <recommendedName>
        <fullName evidence="3">ATPase BadF/BadG/BcrA/BcrD type</fullName>
    </recommendedName>
</protein>
<dbReference type="PANTHER" id="PTHR43190:SF3">
    <property type="entry name" value="N-ACETYL-D-GLUCOSAMINE KINASE"/>
    <property type="match status" value="1"/>
</dbReference>
<evidence type="ECO:0008006" key="3">
    <source>
        <dbReference type="Google" id="ProtNLM"/>
    </source>
</evidence>
<organism evidence="1 2">
    <name type="scientific">Hallella multisaccharivorax DSM 17128</name>
    <dbReference type="NCBI Taxonomy" id="688246"/>
    <lineage>
        <taxon>Bacteria</taxon>
        <taxon>Pseudomonadati</taxon>
        <taxon>Bacteroidota</taxon>
        <taxon>Bacteroidia</taxon>
        <taxon>Bacteroidales</taxon>
        <taxon>Prevotellaceae</taxon>
        <taxon>Hallella</taxon>
    </lineage>
</organism>
<dbReference type="STRING" id="688246.Premu_0562"/>
<dbReference type="SUPFAM" id="SSF53067">
    <property type="entry name" value="Actin-like ATPase domain"/>
    <property type="match status" value="2"/>
</dbReference>
<evidence type="ECO:0000313" key="2">
    <source>
        <dbReference type="Proteomes" id="UP000002772"/>
    </source>
</evidence>
<sequence>MILLADSGSTKTDWGLIDNGRLVKTLRTGGINPFQMSEAAITEEINAHLVPELPTVTMDEVHFYGAGCTPEKKPVVERALRANLTIQGECEVASDMLGAARGICGHHPGIACILGTGSNSCAYDGKYLVKNVSPLGFILGDEGSGAVLGKLLVGDILKHQMSENICQRFFEKFKMTPAEIIDRVYRQPKPNTFLASFVPFLEENLCEPQVYRLVKESFRAFLRRNVMQYDSWQTLPIGFNGSIAKYFSKPLSDALKEESMHLGRIIQAPLESLVTYHTGK</sequence>
<evidence type="ECO:0000313" key="1">
    <source>
        <dbReference type="EMBL" id="EGN56039.1"/>
    </source>
</evidence>
<dbReference type="RefSeq" id="WP_007572940.1">
    <property type="nucleotide sequence ID" value="NZ_BPTS01000001.1"/>
</dbReference>
<dbReference type="PANTHER" id="PTHR43190">
    <property type="entry name" value="N-ACETYL-D-GLUCOSAMINE KINASE"/>
    <property type="match status" value="1"/>
</dbReference>
<keyword evidence="2" id="KW-1185">Reference proteome</keyword>
<dbReference type="Gene3D" id="3.30.420.40">
    <property type="match status" value="2"/>
</dbReference>
<gene>
    <name evidence="1" type="ORF">Premu_0562</name>
</gene>
<reference evidence="2" key="1">
    <citation type="journal article" date="2011" name="Stand. Genomic Sci.">
        <title>Non-contiguous finished genome sequence of the opportunistic oral pathogen Prevotella multisaccharivorax type strain (PPPA20).</title>
        <authorList>
            <person name="Pati A."/>
            <person name="Gronow S."/>
            <person name="Lu M."/>
            <person name="Lapidus A."/>
            <person name="Nolan M."/>
            <person name="Lucas S."/>
            <person name="Hammon N."/>
            <person name="Deshpande S."/>
            <person name="Cheng J.F."/>
            <person name="Tapia R."/>
            <person name="Han C."/>
            <person name="Goodwin L."/>
            <person name="Pitluck S."/>
            <person name="Liolios K."/>
            <person name="Pagani I."/>
            <person name="Mavromatis K."/>
            <person name="Mikhailova N."/>
            <person name="Huntemann M."/>
            <person name="Chen A."/>
            <person name="Palaniappan K."/>
            <person name="Land M."/>
            <person name="Hauser L."/>
            <person name="Detter J.C."/>
            <person name="Brambilla E.M."/>
            <person name="Rohde M."/>
            <person name="Goker M."/>
            <person name="Woyke T."/>
            <person name="Bristow J."/>
            <person name="Eisen J.A."/>
            <person name="Markowitz V."/>
            <person name="Hugenholtz P."/>
            <person name="Kyrpides N.C."/>
            <person name="Klenk H.P."/>
            <person name="Ivanova N."/>
        </authorList>
    </citation>
    <scope>NUCLEOTIDE SEQUENCE [LARGE SCALE GENOMIC DNA]</scope>
    <source>
        <strain evidence="2">DSM 17128</strain>
    </source>
</reference>
<dbReference type="EMBL" id="GL945017">
    <property type="protein sequence ID" value="EGN56039.1"/>
    <property type="molecule type" value="Genomic_DNA"/>
</dbReference>
<dbReference type="eggNOG" id="COG2971">
    <property type="taxonomic scope" value="Bacteria"/>
</dbReference>
<dbReference type="HOGENOM" id="CLU_084727_0_0_10"/>
<name>F8NCE9_9BACT</name>
<proteinExistence type="predicted"/>
<dbReference type="InterPro" id="IPR052519">
    <property type="entry name" value="Euk-type_GlcNAc_Kinase"/>
</dbReference>
<dbReference type="CDD" id="cd24079">
    <property type="entry name" value="ASKHA_NBD_PG1100-like"/>
    <property type="match status" value="1"/>
</dbReference>
<dbReference type="OrthoDB" id="871343at2"/>
<dbReference type="AlphaFoldDB" id="F8NCE9"/>
<accession>F8NCE9</accession>
<dbReference type="Gene3D" id="1.10.720.160">
    <property type="match status" value="1"/>
</dbReference>